<keyword evidence="2" id="KW-1185">Reference proteome</keyword>
<dbReference type="EMBL" id="BRXZ01000231">
    <property type="protein sequence ID" value="GMI07884.1"/>
    <property type="molecule type" value="Genomic_DNA"/>
</dbReference>
<dbReference type="OrthoDB" id="2016523at2759"/>
<evidence type="ECO:0000313" key="2">
    <source>
        <dbReference type="Proteomes" id="UP001165082"/>
    </source>
</evidence>
<comment type="caution">
    <text evidence="1">The sequence shown here is derived from an EMBL/GenBank/DDBJ whole genome shotgun (WGS) entry which is preliminary data.</text>
</comment>
<accession>A0A9W7F976</accession>
<dbReference type="AlphaFoldDB" id="A0A9W7F976"/>
<sequence length="439" mass="48246">MYLLHLNVDEGGRSVGGSGNGGSSGHLIANPAATSAATVTELHDCQVHLQEVERAAKSSLESVKRSNVVVEELSQKLLGCGDGVGAGAGWGGGGTQIEIPPCPACDACPSCPSCPVCPSVVASFGSTTSGQHSKKWLTIGIPTVPRDENHLGTTLESWIRQLPVHDKDPLYDDVVLVIMNMHGEGHDWFYKAKEKYSGNHPFSRYFRFTEETYVTPDPVPHLTAGKDPGDANHPGFRVRKQTRNIASLMKESEGLGDFFMFTEDDMQICDHGLVSIQYMLNKAELYAPDFMTIRASYGMNGIFMRDEDIASFSSYLLEHQARRPPDHLVVEWFAGEKPQSATLKRGRKHMAFRYNILHHLGVVSTLRAERSKTFPVCYEELGEPTLFEVEAFNFKTCIDDDIWPCDVDPAVRTMGIPWGHMCMGPLCLNGANPKKKGGG</sequence>
<protein>
    <submittedName>
        <fullName evidence="1">Uncharacterized protein</fullName>
    </submittedName>
</protein>
<proteinExistence type="predicted"/>
<organism evidence="1 2">
    <name type="scientific">Triparma retinervis</name>
    <dbReference type="NCBI Taxonomy" id="2557542"/>
    <lineage>
        <taxon>Eukaryota</taxon>
        <taxon>Sar</taxon>
        <taxon>Stramenopiles</taxon>
        <taxon>Ochrophyta</taxon>
        <taxon>Bolidophyceae</taxon>
        <taxon>Parmales</taxon>
        <taxon>Triparmaceae</taxon>
        <taxon>Triparma</taxon>
    </lineage>
</organism>
<dbReference type="Proteomes" id="UP001165082">
    <property type="component" value="Unassembled WGS sequence"/>
</dbReference>
<name>A0A9W7F976_9STRA</name>
<evidence type="ECO:0000313" key="1">
    <source>
        <dbReference type="EMBL" id="GMI07884.1"/>
    </source>
</evidence>
<gene>
    <name evidence="1" type="ORF">TrRE_jg5464</name>
</gene>
<reference evidence="1" key="1">
    <citation type="submission" date="2022-07" db="EMBL/GenBank/DDBJ databases">
        <title>Genome analysis of Parmales, a sister group of diatoms, reveals the evolutionary specialization of diatoms from phago-mixotrophs to photoautotrophs.</title>
        <authorList>
            <person name="Ban H."/>
            <person name="Sato S."/>
            <person name="Yoshikawa S."/>
            <person name="Kazumasa Y."/>
            <person name="Nakamura Y."/>
            <person name="Ichinomiya M."/>
            <person name="Saitoh K."/>
            <person name="Sato N."/>
            <person name="Blanc-Mathieu R."/>
            <person name="Endo H."/>
            <person name="Kuwata A."/>
            <person name="Ogata H."/>
        </authorList>
    </citation>
    <scope>NUCLEOTIDE SEQUENCE</scope>
</reference>